<keyword evidence="5" id="KW-0234">DNA repair</keyword>
<dbReference type="PANTHER" id="PTHR10815">
    <property type="entry name" value="METHYLATED-DNA--PROTEIN-CYSTEINE METHYLTRANSFERASE"/>
    <property type="match status" value="1"/>
</dbReference>
<sequence>MAVSWASVAAPEPLGGVSVAVTAAGAAAVAFSAQPPDEVPARLATAPPADAQRTALVARQVGEYLAGRRRVFDFPVDWSLTSGPQRTVLQALHRAVGYGRTVTYGELAAGSGVYDAVPTGERWAAAREVGQIMGSNPVALIVPCHRVVASDGLGGYGGGYGGVEVKRWLLTLEGVLAPTLDWSGPA</sequence>
<dbReference type="OrthoDB" id="9802228at2"/>
<reference evidence="9" key="1">
    <citation type="submission" date="2018-07" db="EMBL/GenBank/DDBJ databases">
        <title>Streptacidiphilus bronchialis DSM 106435 chromosome.</title>
        <authorList>
            <person name="Batra D."/>
            <person name="Gulvik C.A."/>
        </authorList>
    </citation>
    <scope>NUCLEOTIDE SEQUENCE [LARGE SCALE GENOMIC DNA]</scope>
    <source>
        <strain evidence="9">DSM 106435</strain>
    </source>
</reference>
<keyword evidence="2 8" id="KW-0489">Methyltransferase</keyword>
<dbReference type="InterPro" id="IPR036388">
    <property type="entry name" value="WH-like_DNA-bd_sf"/>
</dbReference>
<keyword evidence="9" id="KW-1185">Reference proteome</keyword>
<evidence type="ECO:0000313" key="9">
    <source>
        <dbReference type="Proteomes" id="UP000249340"/>
    </source>
</evidence>
<dbReference type="CDD" id="cd06445">
    <property type="entry name" value="ATase"/>
    <property type="match status" value="1"/>
</dbReference>
<dbReference type="NCBIfam" id="TIGR00589">
    <property type="entry name" value="ogt"/>
    <property type="match status" value="1"/>
</dbReference>
<dbReference type="SUPFAM" id="SSF46767">
    <property type="entry name" value="Methylated DNA-protein cysteine methyltransferase, C-terminal domain"/>
    <property type="match status" value="1"/>
</dbReference>
<dbReference type="Pfam" id="PF01035">
    <property type="entry name" value="DNA_binding_1"/>
    <property type="match status" value="1"/>
</dbReference>
<evidence type="ECO:0000259" key="7">
    <source>
        <dbReference type="Pfam" id="PF01035"/>
    </source>
</evidence>
<evidence type="ECO:0000256" key="2">
    <source>
        <dbReference type="ARBA" id="ARBA00022603"/>
    </source>
</evidence>
<dbReference type="Proteomes" id="UP000249340">
    <property type="component" value="Chromosome"/>
</dbReference>
<dbReference type="AlphaFoldDB" id="A0A345SXA9"/>
<organism evidence="8 9">
    <name type="scientific">Peterkaempfera bronchialis</name>
    <dbReference type="NCBI Taxonomy" id="2126346"/>
    <lineage>
        <taxon>Bacteria</taxon>
        <taxon>Bacillati</taxon>
        <taxon>Actinomycetota</taxon>
        <taxon>Actinomycetes</taxon>
        <taxon>Kitasatosporales</taxon>
        <taxon>Streptomycetaceae</taxon>
        <taxon>Peterkaempfera</taxon>
    </lineage>
</organism>
<comment type="catalytic activity">
    <reaction evidence="6">
        <text>a 6-O-methyl-2'-deoxyguanosine in DNA + L-cysteinyl-[protein] = S-methyl-L-cysteinyl-[protein] + a 2'-deoxyguanosine in DNA</text>
        <dbReference type="Rhea" id="RHEA:24000"/>
        <dbReference type="Rhea" id="RHEA-COMP:10131"/>
        <dbReference type="Rhea" id="RHEA-COMP:10132"/>
        <dbReference type="Rhea" id="RHEA-COMP:11367"/>
        <dbReference type="Rhea" id="RHEA-COMP:11368"/>
        <dbReference type="ChEBI" id="CHEBI:29950"/>
        <dbReference type="ChEBI" id="CHEBI:82612"/>
        <dbReference type="ChEBI" id="CHEBI:85445"/>
        <dbReference type="ChEBI" id="CHEBI:85448"/>
        <dbReference type="EC" id="2.1.1.63"/>
    </reaction>
</comment>
<evidence type="ECO:0000256" key="1">
    <source>
        <dbReference type="ARBA" id="ARBA00001286"/>
    </source>
</evidence>
<dbReference type="RefSeq" id="WP_111491771.1">
    <property type="nucleotide sequence ID" value="NZ_CP031264.1"/>
</dbReference>
<feature type="domain" description="Methylated-DNA-[protein]-cysteine S-methyltransferase DNA binding" evidence="7">
    <location>
        <begin position="85"/>
        <end position="175"/>
    </location>
</feature>
<keyword evidence="3 8" id="KW-0808">Transferase</keyword>
<proteinExistence type="predicted"/>
<evidence type="ECO:0000256" key="6">
    <source>
        <dbReference type="ARBA" id="ARBA00049348"/>
    </source>
</evidence>
<name>A0A345SXA9_9ACTN</name>
<dbReference type="InterPro" id="IPR036217">
    <property type="entry name" value="MethylDNA_cys_MeTrfase_DNAb"/>
</dbReference>
<evidence type="ECO:0000313" key="8">
    <source>
        <dbReference type="EMBL" id="AXI78364.1"/>
    </source>
</evidence>
<dbReference type="PANTHER" id="PTHR10815:SF13">
    <property type="entry name" value="METHYLATED-DNA--PROTEIN-CYSTEINE METHYLTRANSFERASE"/>
    <property type="match status" value="1"/>
</dbReference>
<evidence type="ECO:0000256" key="3">
    <source>
        <dbReference type="ARBA" id="ARBA00022679"/>
    </source>
</evidence>
<dbReference type="InterPro" id="IPR001497">
    <property type="entry name" value="MethylDNA_cys_MeTrfase_AS"/>
</dbReference>
<evidence type="ECO:0000256" key="5">
    <source>
        <dbReference type="ARBA" id="ARBA00023204"/>
    </source>
</evidence>
<dbReference type="EC" id="2.1.1.63" evidence="8"/>
<dbReference type="GO" id="GO:0032259">
    <property type="term" value="P:methylation"/>
    <property type="evidence" value="ECO:0007669"/>
    <property type="project" value="UniProtKB-KW"/>
</dbReference>
<evidence type="ECO:0000256" key="4">
    <source>
        <dbReference type="ARBA" id="ARBA00022763"/>
    </source>
</evidence>
<dbReference type="GO" id="GO:0003908">
    <property type="term" value="F:methylated-DNA-[protein]-cysteine S-methyltransferase activity"/>
    <property type="evidence" value="ECO:0007669"/>
    <property type="project" value="UniProtKB-EC"/>
</dbReference>
<dbReference type="SUPFAM" id="SSF53155">
    <property type="entry name" value="Methylated DNA-protein cysteine methyltransferase domain"/>
    <property type="match status" value="1"/>
</dbReference>
<dbReference type="EMBL" id="CP031264">
    <property type="protein sequence ID" value="AXI78364.1"/>
    <property type="molecule type" value="Genomic_DNA"/>
</dbReference>
<protein>
    <submittedName>
        <fullName evidence="8">Methylated-DNA--[protein]-cysteine S-methyltransferase</fullName>
        <ecNumber evidence="8">2.1.1.63</ecNumber>
    </submittedName>
</protein>
<dbReference type="Gene3D" id="1.10.10.10">
    <property type="entry name" value="Winged helix-like DNA-binding domain superfamily/Winged helix DNA-binding domain"/>
    <property type="match status" value="1"/>
</dbReference>
<keyword evidence="4" id="KW-0227">DNA damage</keyword>
<dbReference type="GO" id="GO:0006281">
    <property type="term" value="P:DNA repair"/>
    <property type="evidence" value="ECO:0007669"/>
    <property type="project" value="UniProtKB-KW"/>
</dbReference>
<dbReference type="Gene3D" id="3.30.160.70">
    <property type="entry name" value="Methylated DNA-protein cysteine methyltransferase domain"/>
    <property type="match status" value="1"/>
</dbReference>
<dbReference type="InterPro" id="IPR014048">
    <property type="entry name" value="MethylDNA_cys_MeTrfase_DNA-bd"/>
</dbReference>
<dbReference type="PROSITE" id="PS00374">
    <property type="entry name" value="MGMT"/>
    <property type="match status" value="1"/>
</dbReference>
<dbReference type="KEGG" id="stri:C7M71_013880"/>
<dbReference type="InterPro" id="IPR036631">
    <property type="entry name" value="MGMT_N_sf"/>
</dbReference>
<comment type="catalytic activity">
    <reaction evidence="1">
        <text>a 4-O-methyl-thymidine in DNA + L-cysteinyl-[protein] = a thymidine in DNA + S-methyl-L-cysteinyl-[protein]</text>
        <dbReference type="Rhea" id="RHEA:53428"/>
        <dbReference type="Rhea" id="RHEA-COMP:10131"/>
        <dbReference type="Rhea" id="RHEA-COMP:10132"/>
        <dbReference type="Rhea" id="RHEA-COMP:13555"/>
        <dbReference type="Rhea" id="RHEA-COMP:13556"/>
        <dbReference type="ChEBI" id="CHEBI:29950"/>
        <dbReference type="ChEBI" id="CHEBI:82612"/>
        <dbReference type="ChEBI" id="CHEBI:137386"/>
        <dbReference type="ChEBI" id="CHEBI:137387"/>
        <dbReference type="EC" id="2.1.1.63"/>
    </reaction>
</comment>
<gene>
    <name evidence="8" type="ORF">C7M71_013880</name>
</gene>
<accession>A0A345SXA9</accession>